<feature type="signal peptide" evidence="1">
    <location>
        <begin position="1"/>
        <end position="30"/>
    </location>
</feature>
<gene>
    <name evidence="2" type="ORF">IMSHALPRED_002380</name>
</gene>
<dbReference type="EMBL" id="CAJPDT010000014">
    <property type="protein sequence ID" value="CAF9915233.1"/>
    <property type="molecule type" value="Genomic_DNA"/>
</dbReference>
<dbReference type="OrthoDB" id="5381395at2759"/>
<comment type="caution">
    <text evidence="2">The sequence shown here is derived from an EMBL/GenBank/DDBJ whole genome shotgun (WGS) entry which is preliminary data.</text>
</comment>
<sequence>MRILPNFLGLCEPTLVTLTLLFSFAPEAPAAPSFEALPLAKRAVLPSIVPISLPTVPTNEATELPAVLSNFTANGLTISNTSLAAAQIFKYRVPHSTIELHVTTTNPIDGQILGSTLLRIHEFINDEISRHGDGPLGPKDDPFVWAPSGPHTVAPGLTTNNLPVKLRAESMPGESMTWSLLLITVEGLYLCLPAVGRDFGSQFEIWDWRDHEQWGFGEVKAVNP</sequence>
<evidence type="ECO:0000313" key="2">
    <source>
        <dbReference type="EMBL" id="CAF9915233.1"/>
    </source>
</evidence>
<protein>
    <submittedName>
        <fullName evidence="2">Uncharacterized protein</fullName>
    </submittedName>
</protein>
<feature type="chain" id="PRO_5034963708" evidence="1">
    <location>
        <begin position="31"/>
        <end position="224"/>
    </location>
</feature>
<dbReference type="Proteomes" id="UP000664534">
    <property type="component" value="Unassembled WGS sequence"/>
</dbReference>
<dbReference type="AlphaFoldDB" id="A0A8H3IE77"/>
<accession>A0A8H3IE77</accession>
<proteinExistence type="predicted"/>
<organism evidence="2 3">
    <name type="scientific">Imshaugia aleurites</name>
    <dbReference type="NCBI Taxonomy" id="172621"/>
    <lineage>
        <taxon>Eukaryota</taxon>
        <taxon>Fungi</taxon>
        <taxon>Dikarya</taxon>
        <taxon>Ascomycota</taxon>
        <taxon>Pezizomycotina</taxon>
        <taxon>Lecanoromycetes</taxon>
        <taxon>OSLEUM clade</taxon>
        <taxon>Lecanoromycetidae</taxon>
        <taxon>Lecanorales</taxon>
        <taxon>Lecanorineae</taxon>
        <taxon>Parmeliaceae</taxon>
        <taxon>Imshaugia</taxon>
    </lineage>
</organism>
<evidence type="ECO:0000256" key="1">
    <source>
        <dbReference type="SAM" id="SignalP"/>
    </source>
</evidence>
<keyword evidence="1" id="KW-0732">Signal</keyword>
<reference evidence="2" key="1">
    <citation type="submission" date="2021-03" db="EMBL/GenBank/DDBJ databases">
        <authorList>
            <person name="Tagirdzhanova G."/>
        </authorList>
    </citation>
    <scope>NUCLEOTIDE SEQUENCE</scope>
</reference>
<name>A0A8H3IE77_9LECA</name>
<keyword evidence="3" id="KW-1185">Reference proteome</keyword>
<evidence type="ECO:0000313" key="3">
    <source>
        <dbReference type="Proteomes" id="UP000664534"/>
    </source>
</evidence>